<evidence type="ECO:0000313" key="3">
    <source>
        <dbReference type="Proteomes" id="UP000007347"/>
    </source>
</evidence>
<dbReference type="KEGG" id="dto:TOL2_C14580"/>
<keyword evidence="1" id="KW-1133">Transmembrane helix</keyword>
<evidence type="ECO:0000256" key="1">
    <source>
        <dbReference type="SAM" id="Phobius"/>
    </source>
</evidence>
<evidence type="ECO:0000313" key="2">
    <source>
        <dbReference type="EMBL" id="CCK79621.1"/>
    </source>
</evidence>
<dbReference type="PATRIC" id="fig|651182.5.peg.1750"/>
<keyword evidence="1" id="KW-0812">Transmembrane</keyword>
<keyword evidence="1" id="KW-0472">Membrane</keyword>
<dbReference type="EMBL" id="FO203503">
    <property type="protein sequence ID" value="CCK79621.1"/>
    <property type="molecule type" value="Genomic_DNA"/>
</dbReference>
<dbReference type="Proteomes" id="UP000007347">
    <property type="component" value="Chromosome"/>
</dbReference>
<dbReference type="AlphaFoldDB" id="K0NEU6"/>
<sequence>MQEYDHIQFKQGLPFFEMVMSFMTSLSTVSFILNNDKLINLKEKDWVSMEGKWVKPRHFYPHDVVLNIQKGNFTFDNYINVCCCMLANTAYEAVKERNDKSPEFELFRHIRNASSHQNKFNFFPKEPSSPTYWKKASIDHNLKGSRNPLYGTDCFGTFFGVPDIIDLLKEIEKKQI</sequence>
<organism evidence="2 3">
    <name type="scientific">Desulfobacula toluolica (strain DSM 7467 / Tol2)</name>
    <dbReference type="NCBI Taxonomy" id="651182"/>
    <lineage>
        <taxon>Bacteria</taxon>
        <taxon>Pseudomonadati</taxon>
        <taxon>Thermodesulfobacteriota</taxon>
        <taxon>Desulfobacteria</taxon>
        <taxon>Desulfobacterales</taxon>
        <taxon>Desulfobacteraceae</taxon>
        <taxon>Desulfobacula</taxon>
    </lineage>
</organism>
<reference evidence="2 3" key="1">
    <citation type="journal article" date="2013" name="Environ. Microbiol.">
        <title>Complete genome, catabolic sub-proteomes and key-metabolites of Desulfobacula toluolica Tol2, a marine, aromatic compound-degrading, sulfate-reducing bacterium.</title>
        <authorList>
            <person name="Wohlbrand L."/>
            <person name="Jacob J.H."/>
            <person name="Kube M."/>
            <person name="Mussmann M."/>
            <person name="Jarling R."/>
            <person name="Beck A."/>
            <person name="Amann R."/>
            <person name="Wilkes H."/>
            <person name="Reinhardt R."/>
            <person name="Rabus R."/>
        </authorList>
    </citation>
    <scope>NUCLEOTIDE SEQUENCE [LARGE SCALE GENOMIC DNA]</scope>
    <source>
        <strain evidence="3">DSM 7467 / Tol2</strain>
    </source>
</reference>
<dbReference type="RefSeq" id="WP_014956967.1">
    <property type="nucleotide sequence ID" value="NC_018645.1"/>
</dbReference>
<dbReference type="HOGENOM" id="CLU_1522818_0_0_7"/>
<feature type="transmembrane region" description="Helical" evidence="1">
    <location>
        <begin position="12"/>
        <end position="33"/>
    </location>
</feature>
<name>K0NEU6_DESTT</name>
<accession>K0NEU6</accession>
<proteinExistence type="predicted"/>
<keyword evidence="3" id="KW-1185">Reference proteome</keyword>
<gene>
    <name evidence="2" type="ordered locus">TOL2_C14580</name>
</gene>
<protein>
    <submittedName>
        <fullName evidence="2">Uncharacterized, membrane associated protein</fullName>
    </submittedName>
</protein>